<evidence type="ECO:0000256" key="7">
    <source>
        <dbReference type="ARBA" id="ARBA00048768"/>
    </source>
</evidence>
<dbReference type="GO" id="GO:0005829">
    <property type="term" value="C:cytosol"/>
    <property type="evidence" value="ECO:0007669"/>
    <property type="project" value="TreeGrafter"/>
</dbReference>
<dbReference type="Proteomes" id="UP000033140">
    <property type="component" value="Unassembled WGS sequence"/>
</dbReference>
<evidence type="ECO:0000256" key="9">
    <source>
        <dbReference type="SAM" id="MobiDB-lite"/>
    </source>
</evidence>
<evidence type="ECO:0000256" key="6">
    <source>
        <dbReference type="ARBA" id="ARBA00029677"/>
    </source>
</evidence>
<evidence type="ECO:0000259" key="10">
    <source>
        <dbReference type="Pfam" id="PF09764"/>
    </source>
</evidence>
<comment type="function">
    <text evidence="8">Mediates the side-chain deamidation of N-terminal glutamine residues to glutamate, an important step in N-end rule pathway of protein degradation. Conversion of the resulting N-terminal glutamine to glutamate renders the protein susceptible to arginylation, polyubiquitination and degradation as specified by the N-end rule. Does not act on substrates with internal or C-terminal glutamine and does not act on non-glutamine residues in any position.</text>
</comment>
<evidence type="ECO:0000256" key="5">
    <source>
        <dbReference type="ARBA" id="ARBA00022801"/>
    </source>
</evidence>
<dbReference type="InterPro" id="IPR023128">
    <property type="entry name" value="Prot_N_Gln_amidohydro_ab_roll"/>
</dbReference>
<dbReference type="Gene3D" id="3.10.620.10">
    <property type="entry name" value="Protein N-terminal glutamine amidohydrolase, alpha beta roll"/>
    <property type="match status" value="1"/>
</dbReference>
<evidence type="ECO:0000313" key="11">
    <source>
        <dbReference type="EMBL" id="GAO51742.1"/>
    </source>
</evidence>
<name>A0A0E9NPD6_SAICN</name>
<dbReference type="AlphaFoldDB" id="A0A0E9NPD6"/>
<keyword evidence="12" id="KW-1185">Reference proteome</keyword>
<dbReference type="GO" id="GO:0005634">
    <property type="term" value="C:nucleus"/>
    <property type="evidence" value="ECO:0007669"/>
    <property type="project" value="TreeGrafter"/>
</dbReference>
<dbReference type="OMA" id="CYREENI"/>
<protein>
    <recommendedName>
        <fullName evidence="4 8">Protein N-terminal glutamine amidohydrolase</fullName>
        <ecNumber evidence="3 8">3.5.1.122</ecNumber>
    </recommendedName>
    <alternativeName>
        <fullName evidence="6 8">Protein NH2-terminal glutamine deamidase</fullName>
    </alternativeName>
</protein>
<comment type="subunit">
    <text evidence="2 8">Monomer.</text>
</comment>
<dbReference type="InterPro" id="IPR039733">
    <property type="entry name" value="NTAQ1"/>
</dbReference>
<comment type="caution">
    <text evidence="11">The sequence shown here is derived from an EMBL/GenBank/DDBJ whole genome shotgun (WGS) entry which is preliminary data.</text>
</comment>
<proteinExistence type="inferred from homology"/>
<evidence type="ECO:0000256" key="3">
    <source>
        <dbReference type="ARBA" id="ARBA00012718"/>
    </source>
</evidence>
<reference evidence="11 12" key="2">
    <citation type="journal article" date="2014" name="J. Gen. Appl. Microbiol.">
        <title>The early diverging ascomycetous budding yeast Saitoella complicata has three histone deacetylases belonging to the Clr6, Hos2, and Rpd3 lineages.</title>
        <authorList>
            <person name="Nishida H."/>
            <person name="Matsumoto T."/>
            <person name="Kondo S."/>
            <person name="Hamamoto M."/>
            <person name="Yoshikawa H."/>
        </authorList>
    </citation>
    <scope>NUCLEOTIDE SEQUENCE [LARGE SCALE GENOMIC DNA]</scope>
    <source>
        <strain evidence="11 12">NRRL Y-17804</strain>
    </source>
</reference>
<organism evidence="11 12">
    <name type="scientific">Saitoella complicata (strain BCRC 22490 / CBS 7301 / JCM 7358 / NBRC 10748 / NRRL Y-17804)</name>
    <dbReference type="NCBI Taxonomy" id="698492"/>
    <lineage>
        <taxon>Eukaryota</taxon>
        <taxon>Fungi</taxon>
        <taxon>Dikarya</taxon>
        <taxon>Ascomycota</taxon>
        <taxon>Taphrinomycotina</taxon>
        <taxon>Taphrinomycotina incertae sedis</taxon>
        <taxon>Saitoella</taxon>
    </lineage>
</organism>
<dbReference type="PANTHER" id="PTHR13035:SF0">
    <property type="entry name" value="PROTEIN N-TERMINAL GLUTAMINE AMIDOHYDROLASE"/>
    <property type="match status" value="1"/>
</dbReference>
<accession>A0A0E9NPD6</accession>
<evidence type="ECO:0000256" key="4">
    <source>
        <dbReference type="ARBA" id="ARBA00021247"/>
    </source>
</evidence>
<keyword evidence="5 8" id="KW-0378">Hydrolase</keyword>
<dbReference type="PANTHER" id="PTHR13035">
    <property type="entry name" value="PROTEIN N-TERMINAL GLUTAMINE AMIDOHYDROLASE"/>
    <property type="match status" value="1"/>
</dbReference>
<gene>
    <name evidence="11" type="ORF">G7K_5835-t1</name>
</gene>
<evidence type="ECO:0000313" key="12">
    <source>
        <dbReference type="Proteomes" id="UP000033140"/>
    </source>
</evidence>
<dbReference type="Pfam" id="PF09764">
    <property type="entry name" value="Nt_Gln_amidase"/>
    <property type="match status" value="1"/>
</dbReference>
<dbReference type="InterPro" id="IPR037132">
    <property type="entry name" value="N_Gln_amidohydro_ab_roll_sf"/>
</dbReference>
<dbReference type="EC" id="3.5.1.122" evidence="3 8"/>
<dbReference type="GO" id="GO:0008418">
    <property type="term" value="F:protein-N-terminal asparagine amidohydrolase activity"/>
    <property type="evidence" value="ECO:0007669"/>
    <property type="project" value="UniProtKB-UniRule"/>
</dbReference>
<comment type="catalytic activity">
    <reaction evidence="7 8">
        <text>N-terminal L-glutaminyl-[protein] + H2O = N-terminal L-glutamyl-[protein] + NH4(+)</text>
        <dbReference type="Rhea" id="RHEA:50680"/>
        <dbReference type="Rhea" id="RHEA-COMP:12668"/>
        <dbReference type="Rhea" id="RHEA-COMP:12777"/>
        <dbReference type="ChEBI" id="CHEBI:15377"/>
        <dbReference type="ChEBI" id="CHEBI:28938"/>
        <dbReference type="ChEBI" id="CHEBI:64721"/>
        <dbReference type="ChEBI" id="CHEBI:64722"/>
        <dbReference type="EC" id="3.5.1.122"/>
    </reaction>
</comment>
<comment type="similarity">
    <text evidence="1 8">Belongs to the NTAQ1 family.</text>
</comment>
<dbReference type="GO" id="GO:0070773">
    <property type="term" value="F:protein-N-terminal glutamine amidohydrolase activity"/>
    <property type="evidence" value="ECO:0007669"/>
    <property type="project" value="UniProtKB-UniRule"/>
</dbReference>
<evidence type="ECO:0000256" key="1">
    <source>
        <dbReference type="ARBA" id="ARBA00008985"/>
    </source>
</evidence>
<sequence>MLLRKEDIIYTPFYCEENVYNLARTIAEKNPAEINSIYVVFLSNSQQTVPVWFMRLNEDRSGYPVIWDYHVFLVYKTTSGSYVYDFDTTLPFPTLFEAHYEATFAPEVELPERFHRLFRIIPAVEYLKHFASDRSHMFVTAYTEGHRPIATEEGEVEITHAVAATHQHVSPDDPSRYKQPPPPYPTSTCKSTQANLIRGMAKWLMNRDIIDCSRY</sequence>
<reference evidence="11 12" key="1">
    <citation type="journal article" date="2011" name="J. Gen. Appl. Microbiol.">
        <title>Draft genome sequencing of the enigmatic yeast Saitoella complicata.</title>
        <authorList>
            <person name="Nishida H."/>
            <person name="Hamamoto M."/>
            <person name="Sugiyama J."/>
        </authorList>
    </citation>
    <scope>NUCLEOTIDE SEQUENCE [LARGE SCALE GENOMIC DNA]</scope>
    <source>
        <strain evidence="11 12">NRRL Y-17804</strain>
    </source>
</reference>
<evidence type="ECO:0000256" key="8">
    <source>
        <dbReference type="RuleBase" id="RU367082"/>
    </source>
</evidence>
<feature type="region of interest" description="Disordered" evidence="9">
    <location>
        <begin position="165"/>
        <end position="190"/>
    </location>
</feature>
<reference evidence="11 12" key="3">
    <citation type="journal article" date="2015" name="Genome Announc.">
        <title>Draft Genome Sequence of the Archiascomycetous Yeast Saitoella complicata.</title>
        <authorList>
            <person name="Yamauchi K."/>
            <person name="Kondo S."/>
            <person name="Hamamoto M."/>
            <person name="Takahashi Y."/>
            <person name="Ogura Y."/>
            <person name="Hayashi T."/>
            <person name="Nishida H."/>
        </authorList>
    </citation>
    <scope>NUCLEOTIDE SEQUENCE [LARGE SCALE GENOMIC DNA]</scope>
    <source>
        <strain evidence="11 12">NRRL Y-17804</strain>
    </source>
</reference>
<feature type="domain" description="Protein N-terminal glutamine amidohydrolase alpha beta roll" evidence="10">
    <location>
        <begin position="10"/>
        <end position="196"/>
    </location>
</feature>
<evidence type="ECO:0000256" key="2">
    <source>
        <dbReference type="ARBA" id="ARBA00011245"/>
    </source>
</evidence>
<dbReference type="EMBL" id="BACD03000051">
    <property type="protein sequence ID" value="GAO51742.1"/>
    <property type="molecule type" value="Genomic_DNA"/>
</dbReference>